<dbReference type="Pfam" id="PF01408">
    <property type="entry name" value="GFO_IDH_MocA"/>
    <property type="match status" value="1"/>
</dbReference>
<dbReference type="RefSeq" id="WP_089835898.1">
    <property type="nucleotide sequence ID" value="NZ_FOZL01000001.1"/>
</dbReference>
<dbReference type="Pfam" id="PF02894">
    <property type="entry name" value="GFO_IDH_MocA_C"/>
    <property type="match status" value="1"/>
</dbReference>
<dbReference type="InterPro" id="IPR036291">
    <property type="entry name" value="NAD(P)-bd_dom_sf"/>
</dbReference>
<dbReference type="AlphaFoldDB" id="A0A1I6L577"/>
<dbReference type="EMBL" id="FOZL01000001">
    <property type="protein sequence ID" value="SFR98584.1"/>
    <property type="molecule type" value="Genomic_DNA"/>
</dbReference>
<dbReference type="InterPro" id="IPR000683">
    <property type="entry name" value="Gfo/Idh/MocA-like_OxRdtase_N"/>
</dbReference>
<dbReference type="OrthoDB" id="9815825at2"/>
<feature type="domain" description="Semialdehyde dehydrogenase NAD-binding" evidence="1">
    <location>
        <begin position="6"/>
        <end position="114"/>
    </location>
</feature>
<dbReference type="STRING" id="474950.SAMN05421771_0275"/>
<evidence type="ECO:0000259" key="1">
    <source>
        <dbReference type="SMART" id="SM00859"/>
    </source>
</evidence>
<dbReference type="InterPro" id="IPR051450">
    <property type="entry name" value="Gfo/Idh/MocA_Oxidoreductases"/>
</dbReference>
<dbReference type="SUPFAM" id="SSF55347">
    <property type="entry name" value="Glyceraldehyde-3-phosphate dehydrogenase-like, C-terminal domain"/>
    <property type="match status" value="1"/>
</dbReference>
<dbReference type="Proteomes" id="UP000199024">
    <property type="component" value="Unassembled WGS sequence"/>
</dbReference>
<dbReference type="PANTHER" id="PTHR43377">
    <property type="entry name" value="BILIVERDIN REDUCTASE A"/>
    <property type="match status" value="1"/>
</dbReference>
<proteinExistence type="predicted"/>
<keyword evidence="3" id="KW-1185">Reference proteome</keyword>
<sequence length="350" mass="39028">MTEKIRIGVIGAGIMGQQYIRIYQDHPYATVVAVAARHRERAQDVADRYGVPRATDDWHTITESDIVDAVCIALPDDEHFAATESALRHGKHVLLEKPMTTSLPEADAIVRLAEASKLKVQVAFNHRWLAPYHQGKVSIAAGEIGEPICAYARKNDTIFVPTKYINWAHQTTPAWFLSCHDIDLVTWFFNSEPVEARAWGIKRVLLAQGIDTYDMIQAQVRYANGSIATFESGWVHPNTFPTMVDSFIGIVGERGHLHFDRKRESLEMSTPEKFVYPKTFLSADVFGTLRGAFPSCLDDFITSIRKDIAPAVGVRDGRKVTAVLTAIHESLRTGTNVPVSGYTEGDTHHE</sequence>
<dbReference type="InterPro" id="IPR004104">
    <property type="entry name" value="Gfo/Idh/MocA-like_OxRdtase_C"/>
</dbReference>
<dbReference type="Gene3D" id="3.40.50.720">
    <property type="entry name" value="NAD(P)-binding Rossmann-like Domain"/>
    <property type="match status" value="1"/>
</dbReference>
<dbReference type="Gene3D" id="3.30.360.10">
    <property type="entry name" value="Dihydrodipicolinate Reductase, domain 2"/>
    <property type="match status" value="1"/>
</dbReference>
<evidence type="ECO:0000313" key="3">
    <source>
        <dbReference type="Proteomes" id="UP000199024"/>
    </source>
</evidence>
<dbReference type="SUPFAM" id="SSF51735">
    <property type="entry name" value="NAD(P)-binding Rossmann-fold domains"/>
    <property type="match status" value="1"/>
</dbReference>
<dbReference type="GO" id="GO:0051287">
    <property type="term" value="F:NAD binding"/>
    <property type="evidence" value="ECO:0007669"/>
    <property type="project" value="InterPro"/>
</dbReference>
<evidence type="ECO:0000313" key="2">
    <source>
        <dbReference type="EMBL" id="SFR98584.1"/>
    </source>
</evidence>
<dbReference type="SMART" id="SM00859">
    <property type="entry name" value="Semialdhyde_dh"/>
    <property type="match status" value="1"/>
</dbReference>
<protein>
    <submittedName>
        <fullName evidence="2">Predicted dehydrogenase</fullName>
    </submittedName>
</protein>
<dbReference type="InterPro" id="IPR000534">
    <property type="entry name" value="Semialdehyde_DH_NAD-bd"/>
</dbReference>
<reference evidence="2 3" key="1">
    <citation type="submission" date="2016-10" db="EMBL/GenBank/DDBJ databases">
        <authorList>
            <person name="de Groot N.N."/>
        </authorList>
    </citation>
    <scope>NUCLEOTIDE SEQUENCE [LARGE SCALE GENOMIC DNA]</scope>
    <source>
        <strain evidence="2 3">DSM 21001</strain>
    </source>
</reference>
<dbReference type="PANTHER" id="PTHR43377:SF1">
    <property type="entry name" value="BILIVERDIN REDUCTASE A"/>
    <property type="match status" value="1"/>
</dbReference>
<accession>A0A1I6L577</accession>
<name>A0A1I6L577_9BACT</name>
<gene>
    <name evidence="2" type="ORF">SAMN05421771_0275</name>
</gene>
<organism evidence="2 3">
    <name type="scientific">Granulicella pectinivorans</name>
    <dbReference type="NCBI Taxonomy" id="474950"/>
    <lineage>
        <taxon>Bacteria</taxon>
        <taxon>Pseudomonadati</taxon>
        <taxon>Acidobacteriota</taxon>
        <taxon>Terriglobia</taxon>
        <taxon>Terriglobales</taxon>
        <taxon>Acidobacteriaceae</taxon>
        <taxon>Granulicella</taxon>
    </lineage>
</organism>
<dbReference type="GO" id="GO:0016620">
    <property type="term" value="F:oxidoreductase activity, acting on the aldehyde or oxo group of donors, NAD or NADP as acceptor"/>
    <property type="evidence" value="ECO:0007669"/>
    <property type="project" value="InterPro"/>
</dbReference>